<reference evidence="3 4" key="1">
    <citation type="submission" date="2018-01" db="EMBL/GenBank/DDBJ databases">
        <title>Genome Sequencing and Assembly of Anaerobacter polyendosporus strain CT4.</title>
        <authorList>
            <person name="Tachaapaikoon C."/>
            <person name="Sutheeworapong S."/>
            <person name="Jenjaroenpun P."/>
            <person name="Wongsurawat T."/>
            <person name="Nookeaw I."/>
            <person name="Cheawchanlertfa P."/>
            <person name="Kosugi A."/>
            <person name="Cheevadhanarak S."/>
            <person name="Ratanakhanokchai K."/>
        </authorList>
    </citation>
    <scope>NUCLEOTIDE SEQUENCE [LARGE SCALE GENOMIC DNA]</scope>
    <source>
        <strain evidence="3 4">CT4</strain>
    </source>
</reference>
<dbReference type="InterPro" id="IPR025588">
    <property type="entry name" value="YcxB-like_C"/>
</dbReference>
<evidence type="ECO:0000259" key="2">
    <source>
        <dbReference type="Pfam" id="PF14317"/>
    </source>
</evidence>
<evidence type="ECO:0000256" key="1">
    <source>
        <dbReference type="SAM" id="Phobius"/>
    </source>
</evidence>
<dbReference type="KEGG" id="cmah:C1I91_05165"/>
<accession>A0A410DPX7</accession>
<proteinExistence type="predicted"/>
<gene>
    <name evidence="3" type="ORF">C1I91_05165</name>
</gene>
<evidence type="ECO:0000313" key="4">
    <source>
        <dbReference type="Proteomes" id="UP000286268"/>
    </source>
</evidence>
<feature type="domain" description="YcxB-like C-terminal" evidence="2">
    <location>
        <begin position="65"/>
        <end position="124"/>
    </location>
</feature>
<keyword evidence="4" id="KW-1185">Reference proteome</keyword>
<protein>
    <recommendedName>
        <fullName evidence="2">YcxB-like C-terminal domain-containing protein</fullName>
    </recommendedName>
</protein>
<name>A0A410DPX7_9CLOT</name>
<keyword evidence="1" id="KW-0472">Membrane</keyword>
<keyword evidence="1" id="KW-1133">Transmembrane helix</keyword>
<dbReference type="Proteomes" id="UP000286268">
    <property type="component" value="Chromosome"/>
</dbReference>
<feature type="transmembrane region" description="Helical" evidence="1">
    <location>
        <begin position="18"/>
        <end position="38"/>
    </location>
</feature>
<keyword evidence="1" id="KW-0812">Transmembrane</keyword>
<dbReference type="AlphaFoldDB" id="A0A410DPX7"/>
<organism evidence="3 4">
    <name type="scientific">Clostridium manihotivorum</name>
    <dbReference type="NCBI Taxonomy" id="2320868"/>
    <lineage>
        <taxon>Bacteria</taxon>
        <taxon>Bacillati</taxon>
        <taxon>Bacillota</taxon>
        <taxon>Clostridia</taxon>
        <taxon>Eubacteriales</taxon>
        <taxon>Clostridiaceae</taxon>
        <taxon>Clostridium</taxon>
    </lineage>
</organism>
<dbReference type="EMBL" id="CP025746">
    <property type="protein sequence ID" value="QAA31101.1"/>
    <property type="molecule type" value="Genomic_DNA"/>
</dbReference>
<sequence>MAPIIIVLNLVYQYLNQALNFLSVIMVIFGILWIIFFPKFLDVIYKKRFVDMLGPINLESTTLELSEEGFEATSSSSEYRLPWNSVDDIIITKKHILIYLNINSGVSIPFNAFSSSLERESFTKYLYDHIQ</sequence>
<dbReference type="RefSeq" id="WP_128211749.1">
    <property type="nucleotide sequence ID" value="NZ_CP025746.1"/>
</dbReference>
<evidence type="ECO:0000313" key="3">
    <source>
        <dbReference type="EMBL" id="QAA31101.1"/>
    </source>
</evidence>
<dbReference type="Pfam" id="PF14317">
    <property type="entry name" value="YcxB"/>
    <property type="match status" value="1"/>
</dbReference>